<evidence type="ECO:0000313" key="2">
    <source>
        <dbReference type="EMBL" id="NII42103.1"/>
    </source>
</evidence>
<protein>
    <submittedName>
        <fullName evidence="2">Uncharacterized protein</fullName>
    </submittedName>
</protein>
<sequence>MYQLERLLQTLGSSSQLSSSTVGDSDDTDGLAAGDIIAEAAITNDAVPDLQDDSADADESTSDLTAMASADSDDLDARFADADLTLTLKAEELEDAQQRISEAFGLQLQGLSDKIDTVVVGAGGSLILFSASEPQGTAPPGSTWFQVNEDENIVGQWQQTGTDDAPVWTPRKIASEVLAYVDVAKLTAGDASIADLVAIKIAAATANLQTVNVENLFVTEGATMKQAVIDYLFANVVQAKDIIAAVVRTALTGTRVEIRKDETGRGRIYFYDDDNNIAGDMRGIAAGSVPPSGASARQNGISFNSGGVFIGDSTIINPGSGPSTVKMQTAAALIGTLYSSEIRDPVSGAVVLGDTGRNIANLLNGWGAGTAGRPPRYRFFNGFVVLSGFAQTPGNAVGMFTLPQGYRPLEMLRFGVTDNDFATGQMTTVTVMPNGLVSAPVGSRPSLDQVQFVPGQ</sequence>
<comment type="caution">
    <text evidence="2">The sequence shown here is derived from an EMBL/GenBank/DDBJ whole genome shotgun (WGS) entry which is preliminary data.</text>
</comment>
<evidence type="ECO:0000256" key="1">
    <source>
        <dbReference type="SAM" id="MobiDB-lite"/>
    </source>
</evidence>
<evidence type="ECO:0000313" key="3">
    <source>
        <dbReference type="Proteomes" id="UP001318300"/>
    </source>
</evidence>
<gene>
    <name evidence="2" type="ORF">E9228_002761</name>
</gene>
<dbReference type="RefSeq" id="WP_166781103.1">
    <property type="nucleotide sequence ID" value="NZ_JAAOYO010000004.1"/>
</dbReference>
<keyword evidence="3" id="KW-1185">Reference proteome</keyword>
<feature type="compositionally biased region" description="Acidic residues" evidence="1">
    <location>
        <begin position="50"/>
        <end position="61"/>
    </location>
</feature>
<dbReference type="Proteomes" id="UP001318300">
    <property type="component" value="Unassembled WGS sequence"/>
</dbReference>
<feature type="region of interest" description="Disordered" evidence="1">
    <location>
        <begin position="45"/>
        <end position="69"/>
    </location>
</feature>
<accession>A0ABX0TD37</accession>
<dbReference type="EMBL" id="JAAOYO010000004">
    <property type="protein sequence ID" value="NII42103.1"/>
    <property type="molecule type" value="Genomic_DNA"/>
</dbReference>
<organism evidence="2 3">
    <name type="scientific">Curtobacterium salicis</name>
    <dbReference type="NCBI Taxonomy" id="1779862"/>
    <lineage>
        <taxon>Bacteria</taxon>
        <taxon>Bacillati</taxon>
        <taxon>Actinomycetota</taxon>
        <taxon>Actinomycetes</taxon>
        <taxon>Micrococcales</taxon>
        <taxon>Microbacteriaceae</taxon>
        <taxon>Curtobacterium</taxon>
    </lineage>
</organism>
<name>A0ABX0TD37_9MICO</name>
<proteinExistence type="predicted"/>
<reference evidence="2 3" key="1">
    <citation type="submission" date="2020-03" db="EMBL/GenBank/DDBJ databases">
        <title>Above-ground endophytic microbial communities from plants in different locations in the United States.</title>
        <authorList>
            <person name="Frank C."/>
        </authorList>
    </citation>
    <scope>NUCLEOTIDE SEQUENCE [LARGE SCALE GENOMIC DNA]</scope>
    <source>
        <strain evidence="2 3">WW7</strain>
    </source>
</reference>